<reference evidence="1" key="1">
    <citation type="submission" date="2014-11" db="EMBL/GenBank/DDBJ databases">
        <authorList>
            <person name="Amaro Gonzalez C."/>
        </authorList>
    </citation>
    <scope>NUCLEOTIDE SEQUENCE</scope>
</reference>
<organism evidence="1">
    <name type="scientific">Anguilla anguilla</name>
    <name type="common">European freshwater eel</name>
    <name type="synonym">Muraena anguilla</name>
    <dbReference type="NCBI Taxonomy" id="7936"/>
    <lineage>
        <taxon>Eukaryota</taxon>
        <taxon>Metazoa</taxon>
        <taxon>Chordata</taxon>
        <taxon>Craniata</taxon>
        <taxon>Vertebrata</taxon>
        <taxon>Euteleostomi</taxon>
        <taxon>Actinopterygii</taxon>
        <taxon>Neopterygii</taxon>
        <taxon>Teleostei</taxon>
        <taxon>Anguilliformes</taxon>
        <taxon>Anguillidae</taxon>
        <taxon>Anguilla</taxon>
    </lineage>
</organism>
<proteinExistence type="predicted"/>
<name>A0A0E9TXH5_ANGAN</name>
<evidence type="ECO:0000313" key="1">
    <source>
        <dbReference type="EMBL" id="JAH57438.1"/>
    </source>
</evidence>
<dbReference type="EMBL" id="GBXM01051139">
    <property type="protein sequence ID" value="JAH57438.1"/>
    <property type="molecule type" value="Transcribed_RNA"/>
</dbReference>
<sequence>MLGAVASFKHCKLGKASQGTIVFHLPALNAAQSLTFHPC</sequence>
<accession>A0A0E9TXH5</accession>
<dbReference type="AlphaFoldDB" id="A0A0E9TXH5"/>
<reference evidence="1" key="2">
    <citation type="journal article" date="2015" name="Fish Shellfish Immunol.">
        <title>Early steps in the European eel (Anguilla anguilla)-Vibrio vulnificus interaction in the gills: Role of the RtxA13 toxin.</title>
        <authorList>
            <person name="Callol A."/>
            <person name="Pajuelo D."/>
            <person name="Ebbesson L."/>
            <person name="Teles M."/>
            <person name="MacKenzie S."/>
            <person name="Amaro C."/>
        </authorList>
    </citation>
    <scope>NUCLEOTIDE SEQUENCE</scope>
</reference>
<protein>
    <submittedName>
        <fullName evidence="1">Uncharacterized protein</fullName>
    </submittedName>
</protein>